<dbReference type="HOGENOM" id="CLU_012153_2_0_1"/>
<evidence type="ECO:0000256" key="5">
    <source>
        <dbReference type="ARBA" id="ARBA00023002"/>
    </source>
</evidence>
<dbReference type="KEGG" id="hir:HETIRDRAFT_453927"/>
<dbReference type="GO" id="GO:0003959">
    <property type="term" value="F:NADPH dehydrogenase activity"/>
    <property type="evidence" value="ECO:0007669"/>
    <property type="project" value="InterPro"/>
</dbReference>
<name>W4JWJ0_HETIT</name>
<protein>
    <recommendedName>
        <fullName evidence="6">NADH:flavin oxidoreductase/NADH oxidase N-terminal domain-containing protein</fullName>
    </recommendedName>
</protein>
<dbReference type="Gene3D" id="3.20.20.70">
    <property type="entry name" value="Aldolase class I"/>
    <property type="match status" value="1"/>
</dbReference>
<evidence type="ECO:0000313" key="7">
    <source>
        <dbReference type="EMBL" id="ETW77809.1"/>
    </source>
</evidence>
<dbReference type="GO" id="GO:0050661">
    <property type="term" value="F:NADP binding"/>
    <property type="evidence" value="ECO:0007669"/>
    <property type="project" value="InterPro"/>
</dbReference>
<dbReference type="Pfam" id="PF00724">
    <property type="entry name" value="Oxidored_FMN"/>
    <property type="match status" value="1"/>
</dbReference>
<dbReference type="InterPro" id="IPR001155">
    <property type="entry name" value="OxRdtase_FMN_N"/>
</dbReference>
<organism evidence="7 8">
    <name type="scientific">Heterobasidion irregulare (strain TC 32-1)</name>
    <dbReference type="NCBI Taxonomy" id="747525"/>
    <lineage>
        <taxon>Eukaryota</taxon>
        <taxon>Fungi</taxon>
        <taxon>Dikarya</taxon>
        <taxon>Basidiomycota</taxon>
        <taxon>Agaricomycotina</taxon>
        <taxon>Agaricomycetes</taxon>
        <taxon>Russulales</taxon>
        <taxon>Bondarzewiaceae</taxon>
        <taxon>Heterobasidion</taxon>
        <taxon>Heterobasidion annosum species complex</taxon>
    </lineage>
</organism>
<comment type="cofactor">
    <cofactor evidence="1">
        <name>FMN</name>
        <dbReference type="ChEBI" id="CHEBI:58210"/>
    </cofactor>
</comment>
<evidence type="ECO:0000256" key="1">
    <source>
        <dbReference type="ARBA" id="ARBA00001917"/>
    </source>
</evidence>
<evidence type="ECO:0000259" key="6">
    <source>
        <dbReference type="Pfam" id="PF00724"/>
    </source>
</evidence>
<keyword evidence="3" id="KW-0288">FMN</keyword>
<evidence type="ECO:0000313" key="8">
    <source>
        <dbReference type="Proteomes" id="UP000030671"/>
    </source>
</evidence>
<evidence type="ECO:0000256" key="3">
    <source>
        <dbReference type="ARBA" id="ARBA00022643"/>
    </source>
</evidence>
<evidence type="ECO:0000256" key="4">
    <source>
        <dbReference type="ARBA" id="ARBA00022857"/>
    </source>
</evidence>
<dbReference type="Proteomes" id="UP000030671">
    <property type="component" value="Unassembled WGS sequence"/>
</dbReference>
<dbReference type="eggNOG" id="KOG0134">
    <property type="taxonomic scope" value="Eukaryota"/>
</dbReference>
<dbReference type="OrthoDB" id="72788at2759"/>
<keyword evidence="5" id="KW-0560">Oxidoreductase</keyword>
<feature type="domain" description="NADH:flavin oxidoreductase/NADH oxidase N-terminal" evidence="6">
    <location>
        <begin position="43"/>
        <end position="380"/>
    </location>
</feature>
<dbReference type="GO" id="GO:0010181">
    <property type="term" value="F:FMN binding"/>
    <property type="evidence" value="ECO:0007669"/>
    <property type="project" value="InterPro"/>
</dbReference>
<keyword evidence="8" id="KW-1185">Reference proteome</keyword>
<dbReference type="InterPro" id="IPR044152">
    <property type="entry name" value="YqjM-like"/>
</dbReference>
<evidence type="ECO:0000256" key="2">
    <source>
        <dbReference type="ARBA" id="ARBA00022630"/>
    </source>
</evidence>
<dbReference type="SUPFAM" id="SSF51395">
    <property type="entry name" value="FMN-linked oxidoreductases"/>
    <property type="match status" value="1"/>
</dbReference>
<dbReference type="RefSeq" id="XP_009549835.1">
    <property type="nucleotide sequence ID" value="XM_009551540.1"/>
</dbReference>
<dbReference type="STRING" id="747525.W4JWJ0"/>
<reference evidence="7 8" key="1">
    <citation type="journal article" date="2012" name="New Phytol.">
        <title>Insight into trade-off between wood decay and parasitism from the genome of a fungal forest pathogen.</title>
        <authorList>
            <person name="Olson A."/>
            <person name="Aerts A."/>
            <person name="Asiegbu F."/>
            <person name="Belbahri L."/>
            <person name="Bouzid O."/>
            <person name="Broberg A."/>
            <person name="Canback B."/>
            <person name="Coutinho P.M."/>
            <person name="Cullen D."/>
            <person name="Dalman K."/>
            <person name="Deflorio G."/>
            <person name="van Diepen L.T."/>
            <person name="Dunand C."/>
            <person name="Duplessis S."/>
            <person name="Durling M."/>
            <person name="Gonthier P."/>
            <person name="Grimwood J."/>
            <person name="Fossdal C.G."/>
            <person name="Hansson D."/>
            <person name="Henrissat B."/>
            <person name="Hietala A."/>
            <person name="Himmelstrand K."/>
            <person name="Hoffmeister D."/>
            <person name="Hogberg N."/>
            <person name="James T.Y."/>
            <person name="Karlsson M."/>
            <person name="Kohler A."/>
            <person name="Kues U."/>
            <person name="Lee Y.H."/>
            <person name="Lin Y.C."/>
            <person name="Lind M."/>
            <person name="Lindquist E."/>
            <person name="Lombard V."/>
            <person name="Lucas S."/>
            <person name="Lunden K."/>
            <person name="Morin E."/>
            <person name="Murat C."/>
            <person name="Park J."/>
            <person name="Raffaello T."/>
            <person name="Rouze P."/>
            <person name="Salamov A."/>
            <person name="Schmutz J."/>
            <person name="Solheim H."/>
            <person name="Stahlberg J."/>
            <person name="Velez H."/>
            <person name="de Vries R.P."/>
            <person name="Wiebenga A."/>
            <person name="Woodward S."/>
            <person name="Yakovlev I."/>
            <person name="Garbelotto M."/>
            <person name="Martin F."/>
            <person name="Grigoriev I.V."/>
            <person name="Stenlid J."/>
        </authorList>
    </citation>
    <scope>NUCLEOTIDE SEQUENCE [LARGE SCALE GENOMIC DNA]</scope>
    <source>
        <strain evidence="7 8">TC 32-1</strain>
    </source>
</reference>
<dbReference type="FunCoup" id="W4JWJ0">
    <property type="interactions" value="1"/>
</dbReference>
<keyword evidence="4" id="KW-0521">NADP</keyword>
<dbReference type="EMBL" id="KI925462">
    <property type="protein sequence ID" value="ETW77809.1"/>
    <property type="molecule type" value="Genomic_DNA"/>
</dbReference>
<dbReference type="CDD" id="cd02932">
    <property type="entry name" value="OYE_YqiM_FMN"/>
    <property type="match status" value="1"/>
</dbReference>
<proteinExistence type="predicted"/>
<dbReference type="AlphaFoldDB" id="W4JWJ0"/>
<dbReference type="PANTHER" id="PTHR43303:SF4">
    <property type="entry name" value="NADPH DEHYDROGENASE C23G7.10C-RELATED"/>
    <property type="match status" value="1"/>
</dbReference>
<dbReference type="GeneID" id="20676450"/>
<sequence length="414" mass="44947">MSPTVPIIKNEGAPNVPYFTPAQNPPAGSAIDPQPDDKPIPTLFKPLKIRGVEFPNRIWVSPMCQYSARDGVVQPWHLAHLGGIFTRGPGLTVIEASAVVPEGRITPEDVGIWNEEQEKALAKIVDFAHAQNQKIGIQLAHAGRKASTVAPWVTSGLIATKEAGGWPDNLWAPSAIAYAETHPVPKELTKEAIRDLVKAYVSAAERSIRAGFDVIEIHNAHGYLLHSFLSPVSNKRTDEYGGSFENRIRLTLEVVDAVRAAIPADTPLFLRISATDWLEESMPDEPSWRIEDTVQFTGILAEHGVDVLDVSTGGVHPQQKKNTFGLYQAHFSAAAKKVYGGKILVSAVGSISNGKIAQECLDKGEADIIFVGRTFQKNPGTVWSFADDLGVKVRSSRQIEWGFGIGSGRAAKKN</sequence>
<dbReference type="InterPro" id="IPR013785">
    <property type="entry name" value="Aldolase_TIM"/>
</dbReference>
<gene>
    <name evidence="7" type="ORF">HETIRDRAFT_453927</name>
</gene>
<dbReference type="PANTHER" id="PTHR43303">
    <property type="entry name" value="NADPH DEHYDROGENASE C23G7.10C-RELATED"/>
    <property type="match status" value="1"/>
</dbReference>
<dbReference type="InParanoid" id="W4JWJ0"/>
<keyword evidence="2" id="KW-0285">Flavoprotein</keyword>
<accession>W4JWJ0</accession>